<comment type="caution">
    <text evidence="2">The sequence shown here is derived from an EMBL/GenBank/DDBJ whole genome shotgun (WGS) entry which is preliminary data.</text>
</comment>
<dbReference type="PANTHER" id="PTHR37826">
    <property type="entry name" value="FLOTILLIN BAND_7_5 DOMAIN PROTEIN"/>
    <property type="match status" value="1"/>
</dbReference>
<dbReference type="Proteomes" id="UP000294902">
    <property type="component" value="Unassembled WGS sequence"/>
</dbReference>
<dbReference type="EMBL" id="SMAL01000010">
    <property type="protein sequence ID" value="TCT12974.1"/>
    <property type="molecule type" value="Genomic_DNA"/>
</dbReference>
<accession>A0A4R3MHB1</accession>
<keyword evidence="1" id="KW-1133">Transmembrane helix</keyword>
<evidence type="ECO:0008006" key="4">
    <source>
        <dbReference type="Google" id="ProtNLM"/>
    </source>
</evidence>
<keyword evidence="1" id="KW-0812">Transmembrane</keyword>
<dbReference type="AlphaFoldDB" id="A0A4R3MHB1"/>
<dbReference type="RefSeq" id="WP_132253564.1">
    <property type="nucleotide sequence ID" value="NZ_SMAL01000010.1"/>
</dbReference>
<reference evidence="2 3" key="1">
    <citation type="submission" date="2019-03" db="EMBL/GenBank/DDBJ databases">
        <title>Genomic Encyclopedia of Type Strains, Phase IV (KMG-IV): sequencing the most valuable type-strain genomes for metagenomic binning, comparative biology and taxonomic classification.</title>
        <authorList>
            <person name="Goeker M."/>
        </authorList>
    </citation>
    <scope>NUCLEOTIDE SEQUENCE [LARGE SCALE GENOMIC DNA]</scope>
    <source>
        <strain evidence="2 3">DSM 24629</strain>
    </source>
</reference>
<sequence length="353" mass="40212">MAVVSYKCTNCGGPLEFKVDSQNWKCDFCLSDFDSEAIKNMDNKDNDKQIKEEAKEKDIEFEEKAVSYSCNSCGAEIVTDDITAATFCYYCHSPTILPGRLSGNYRPSKVIPFKVKKETAIEEFVKWCKKKPLLSKDFTTQSQLDYISGVYVPFWLFNCRIKGSISADARRVRSWTTGNKRFTETKYYDLSREATGAFGLVPADGSVKIDDQLMETIEPFDYSQMEDFSMSYLSGYMAEKYDKEEKDAYKRVETRVHSFSSKLLQETVRKSGYSSVSVKACNVNINKENSTYVLLPAWIFTYKYKDKMYIYAMNGQTGKIAGNLPISKSRMAFWFGIISASIFVILLIGGLLL</sequence>
<gene>
    <name evidence="2" type="ORF">EDC18_11048</name>
</gene>
<protein>
    <recommendedName>
        <fullName evidence="4">Replication restart DNA helicase PriA</fullName>
    </recommendedName>
</protein>
<evidence type="ECO:0000313" key="2">
    <source>
        <dbReference type="EMBL" id="TCT12974.1"/>
    </source>
</evidence>
<evidence type="ECO:0000313" key="3">
    <source>
        <dbReference type="Proteomes" id="UP000294902"/>
    </source>
</evidence>
<keyword evidence="1" id="KW-0472">Membrane</keyword>
<evidence type="ECO:0000256" key="1">
    <source>
        <dbReference type="SAM" id="Phobius"/>
    </source>
</evidence>
<feature type="transmembrane region" description="Helical" evidence="1">
    <location>
        <begin position="331"/>
        <end position="352"/>
    </location>
</feature>
<proteinExistence type="predicted"/>
<organism evidence="2 3">
    <name type="scientific">Natranaerovirga pectinivora</name>
    <dbReference type="NCBI Taxonomy" id="682400"/>
    <lineage>
        <taxon>Bacteria</taxon>
        <taxon>Bacillati</taxon>
        <taxon>Bacillota</taxon>
        <taxon>Clostridia</taxon>
        <taxon>Lachnospirales</taxon>
        <taxon>Natranaerovirgaceae</taxon>
        <taxon>Natranaerovirga</taxon>
    </lineage>
</organism>
<dbReference type="PANTHER" id="PTHR37826:SF3">
    <property type="entry name" value="J DOMAIN-CONTAINING PROTEIN"/>
    <property type="match status" value="1"/>
</dbReference>
<dbReference type="OrthoDB" id="3182597at2"/>
<name>A0A4R3MHB1_9FIRM</name>
<dbReference type="Gene3D" id="2.20.28.30">
    <property type="entry name" value="RNA polymerase ii, chain L"/>
    <property type="match status" value="2"/>
</dbReference>
<keyword evidence="3" id="KW-1185">Reference proteome</keyword>